<dbReference type="CDD" id="cd13127">
    <property type="entry name" value="MATE_tuaB_like"/>
    <property type="match status" value="1"/>
</dbReference>
<dbReference type="AlphaFoldDB" id="X1E5Y1"/>
<keyword evidence="5 7" id="KW-1133">Transmembrane helix</keyword>
<protein>
    <recommendedName>
        <fullName evidence="9">Polysaccharide biosynthesis protein C-terminal domain-containing protein</fullName>
    </recommendedName>
</protein>
<evidence type="ECO:0000256" key="1">
    <source>
        <dbReference type="ARBA" id="ARBA00004651"/>
    </source>
</evidence>
<keyword evidence="6 7" id="KW-0472">Membrane</keyword>
<organism evidence="8">
    <name type="scientific">marine sediment metagenome</name>
    <dbReference type="NCBI Taxonomy" id="412755"/>
    <lineage>
        <taxon>unclassified sequences</taxon>
        <taxon>metagenomes</taxon>
        <taxon>ecological metagenomes</taxon>
    </lineage>
</organism>
<sequence>MMGSAATTHSLRFVQTVVLVRLLVPDDFGLMRIAGFVVAAMATFSQMGLGAAVIQRKEISRDILNTAWTLTFIRNVILYAAIFALAPWVAEFYRNPLISPILRVVSIRLLLSALGNSMGLVLLRKELDFRRHELYEIICNAGGIALTIAAAWWLRSVWALAIGQVAFALFRLVGSYIVHPFRPRPSINWQAARSLISFGKHILSAGVVIFLKTQLDDAILGRMKGTEALGFYTLAYALSNMPATLITHAISGVTFSVYSKIQDQPKRLGQAFLKTLRVNAALSIPAAAGLAVLAPEIVNVVYT</sequence>
<comment type="caution">
    <text evidence="8">The sequence shown here is derived from an EMBL/GenBank/DDBJ whole genome shotgun (WGS) entry which is preliminary data.</text>
</comment>
<evidence type="ECO:0000256" key="6">
    <source>
        <dbReference type="ARBA" id="ARBA00023136"/>
    </source>
</evidence>
<reference evidence="8" key="1">
    <citation type="journal article" date="2014" name="Front. Microbiol.">
        <title>High frequency of phylogenetically diverse reductive dehalogenase-homologous genes in deep subseafloor sedimentary metagenomes.</title>
        <authorList>
            <person name="Kawai M."/>
            <person name="Futagami T."/>
            <person name="Toyoda A."/>
            <person name="Takaki Y."/>
            <person name="Nishi S."/>
            <person name="Hori S."/>
            <person name="Arai W."/>
            <person name="Tsubouchi T."/>
            <person name="Morono Y."/>
            <person name="Uchiyama I."/>
            <person name="Ito T."/>
            <person name="Fujiyama A."/>
            <person name="Inagaki F."/>
            <person name="Takami H."/>
        </authorList>
    </citation>
    <scope>NUCLEOTIDE SEQUENCE</scope>
    <source>
        <strain evidence="8">Expedition CK06-06</strain>
    </source>
</reference>
<dbReference type="InterPro" id="IPR050833">
    <property type="entry name" value="Poly_Biosynth_Transport"/>
</dbReference>
<dbReference type="GO" id="GO:0005886">
    <property type="term" value="C:plasma membrane"/>
    <property type="evidence" value="ECO:0007669"/>
    <property type="project" value="UniProtKB-SubCell"/>
</dbReference>
<accession>X1E5Y1</accession>
<feature type="transmembrane region" description="Helical" evidence="7">
    <location>
        <begin position="33"/>
        <end position="54"/>
    </location>
</feature>
<evidence type="ECO:0008006" key="9">
    <source>
        <dbReference type="Google" id="ProtNLM"/>
    </source>
</evidence>
<evidence type="ECO:0000256" key="3">
    <source>
        <dbReference type="ARBA" id="ARBA00022475"/>
    </source>
</evidence>
<feature type="transmembrane region" description="Helical" evidence="7">
    <location>
        <begin position="231"/>
        <end position="258"/>
    </location>
</feature>
<feature type="transmembrane region" description="Helical" evidence="7">
    <location>
        <begin position="134"/>
        <end position="154"/>
    </location>
</feature>
<name>X1E5Y1_9ZZZZ</name>
<comment type="subcellular location">
    <subcellularLocation>
        <location evidence="1">Cell membrane</location>
        <topology evidence="1">Multi-pass membrane protein</topology>
    </subcellularLocation>
</comment>
<keyword evidence="4 7" id="KW-0812">Transmembrane</keyword>
<dbReference type="PANTHER" id="PTHR30250:SF10">
    <property type="entry name" value="LIPOPOLYSACCHARIDE BIOSYNTHESIS PROTEIN WZXC"/>
    <property type="match status" value="1"/>
</dbReference>
<feature type="transmembrane region" description="Helical" evidence="7">
    <location>
        <begin position="278"/>
        <end position="302"/>
    </location>
</feature>
<comment type="similarity">
    <text evidence="2">Belongs to the polysaccharide synthase family.</text>
</comment>
<evidence type="ECO:0000256" key="5">
    <source>
        <dbReference type="ARBA" id="ARBA00022989"/>
    </source>
</evidence>
<dbReference type="PANTHER" id="PTHR30250">
    <property type="entry name" value="PST FAMILY PREDICTED COLANIC ACID TRANSPORTER"/>
    <property type="match status" value="1"/>
</dbReference>
<evidence type="ECO:0000256" key="7">
    <source>
        <dbReference type="SAM" id="Phobius"/>
    </source>
</evidence>
<dbReference type="EMBL" id="BARU01005184">
    <property type="protein sequence ID" value="GAH27947.1"/>
    <property type="molecule type" value="Genomic_DNA"/>
</dbReference>
<proteinExistence type="inferred from homology"/>
<gene>
    <name evidence="8" type="ORF">S03H2_10033</name>
</gene>
<evidence type="ECO:0000256" key="2">
    <source>
        <dbReference type="ARBA" id="ARBA00007430"/>
    </source>
</evidence>
<feature type="non-terminal residue" evidence="8">
    <location>
        <position position="303"/>
    </location>
</feature>
<keyword evidence="3" id="KW-1003">Cell membrane</keyword>
<feature type="transmembrane region" description="Helical" evidence="7">
    <location>
        <begin position="66"/>
        <end position="89"/>
    </location>
</feature>
<evidence type="ECO:0000256" key="4">
    <source>
        <dbReference type="ARBA" id="ARBA00022692"/>
    </source>
</evidence>
<feature type="transmembrane region" description="Helical" evidence="7">
    <location>
        <begin position="101"/>
        <end position="122"/>
    </location>
</feature>
<evidence type="ECO:0000313" key="8">
    <source>
        <dbReference type="EMBL" id="GAH27947.1"/>
    </source>
</evidence>
<dbReference type="Pfam" id="PF13440">
    <property type="entry name" value="Polysacc_synt_3"/>
    <property type="match status" value="1"/>
</dbReference>
<feature type="transmembrane region" description="Helical" evidence="7">
    <location>
        <begin position="160"/>
        <end position="179"/>
    </location>
</feature>